<accession>A0A511UZ89</accession>
<evidence type="ECO:0000313" key="1">
    <source>
        <dbReference type="EMBL" id="GEN31965.1"/>
    </source>
</evidence>
<gene>
    <name evidence="1" type="ORF">CQU01_22030</name>
</gene>
<sequence length="62" mass="7396">MFYLRYIGIKRNRDVLNAGFSKIYYSFLYVYVQVHNYMQIMRDLRGEAVGRSTSSVWTTSQT</sequence>
<organism evidence="1 2">
    <name type="scientific">Cerasibacillus quisquiliarum</name>
    <dbReference type="NCBI Taxonomy" id="227865"/>
    <lineage>
        <taxon>Bacteria</taxon>
        <taxon>Bacillati</taxon>
        <taxon>Bacillota</taxon>
        <taxon>Bacilli</taxon>
        <taxon>Bacillales</taxon>
        <taxon>Bacillaceae</taxon>
        <taxon>Cerasibacillus</taxon>
    </lineage>
</organism>
<dbReference type="Proteomes" id="UP000321491">
    <property type="component" value="Unassembled WGS sequence"/>
</dbReference>
<dbReference type="EMBL" id="BJXW01000026">
    <property type="protein sequence ID" value="GEN31965.1"/>
    <property type="molecule type" value="Genomic_DNA"/>
</dbReference>
<reference evidence="1 2" key="1">
    <citation type="submission" date="2019-07" db="EMBL/GenBank/DDBJ databases">
        <title>Whole genome shotgun sequence of Cerasibacillus quisquiliarum NBRC 102429.</title>
        <authorList>
            <person name="Hosoyama A."/>
            <person name="Uohara A."/>
            <person name="Ohji S."/>
            <person name="Ichikawa N."/>
        </authorList>
    </citation>
    <scope>NUCLEOTIDE SEQUENCE [LARGE SCALE GENOMIC DNA]</scope>
    <source>
        <strain evidence="1 2">NBRC 102429</strain>
    </source>
</reference>
<name>A0A511UZ89_9BACI</name>
<dbReference type="AlphaFoldDB" id="A0A511UZ89"/>
<comment type="caution">
    <text evidence="1">The sequence shown here is derived from an EMBL/GenBank/DDBJ whole genome shotgun (WGS) entry which is preliminary data.</text>
</comment>
<evidence type="ECO:0000313" key="2">
    <source>
        <dbReference type="Proteomes" id="UP000321491"/>
    </source>
</evidence>
<keyword evidence="2" id="KW-1185">Reference proteome</keyword>
<proteinExistence type="predicted"/>
<protein>
    <submittedName>
        <fullName evidence="1">Uncharacterized protein</fullName>
    </submittedName>
</protein>